<feature type="domain" description="Integrase catalytic" evidence="1">
    <location>
        <begin position="1"/>
        <end position="59"/>
    </location>
</feature>
<name>A0AAV4CWG7_9GAST</name>
<dbReference type="Proteomes" id="UP000735302">
    <property type="component" value="Unassembled WGS sequence"/>
</dbReference>
<gene>
    <name evidence="2" type="ORF">PoB_006276400</name>
</gene>
<dbReference type="InterPro" id="IPR001584">
    <property type="entry name" value="Integrase_cat-core"/>
</dbReference>
<dbReference type="PROSITE" id="PS50994">
    <property type="entry name" value="INTEGRASE"/>
    <property type="match status" value="1"/>
</dbReference>
<evidence type="ECO:0000313" key="3">
    <source>
        <dbReference type="Proteomes" id="UP000735302"/>
    </source>
</evidence>
<dbReference type="GO" id="GO:0015074">
    <property type="term" value="P:DNA integration"/>
    <property type="evidence" value="ECO:0007669"/>
    <property type="project" value="InterPro"/>
</dbReference>
<protein>
    <submittedName>
        <fullName evidence="2">Zinc finger protein</fullName>
    </submittedName>
</protein>
<proteinExistence type="predicted"/>
<reference evidence="2 3" key="1">
    <citation type="journal article" date="2021" name="Elife">
        <title>Chloroplast acquisition without the gene transfer in kleptoplastic sea slugs, Plakobranchus ocellatus.</title>
        <authorList>
            <person name="Maeda T."/>
            <person name="Takahashi S."/>
            <person name="Yoshida T."/>
            <person name="Shimamura S."/>
            <person name="Takaki Y."/>
            <person name="Nagai Y."/>
            <person name="Toyoda A."/>
            <person name="Suzuki Y."/>
            <person name="Arimoto A."/>
            <person name="Ishii H."/>
            <person name="Satoh N."/>
            <person name="Nishiyama T."/>
            <person name="Hasebe M."/>
            <person name="Maruyama T."/>
            <person name="Minagawa J."/>
            <person name="Obokata J."/>
            <person name="Shigenobu S."/>
        </authorList>
    </citation>
    <scope>NUCLEOTIDE SEQUENCE [LARGE SCALE GENOMIC DNA]</scope>
</reference>
<accession>A0AAV4CWG7</accession>
<sequence>MTISSWLGIPEEALSDQGTQIMTDCIRKVHCLLGIKQRMTTPYHPMCNSLMERFNATLKICFRRLCDANQLKNFILRETANDETPTGDGSVPAASLAVVEADDQGSSYDACSCEVLSQLGCWGSKETVKNLKLGHELTTEQ</sequence>
<keyword evidence="3" id="KW-1185">Reference proteome</keyword>
<organism evidence="2 3">
    <name type="scientific">Plakobranchus ocellatus</name>
    <dbReference type="NCBI Taxonomy" id="259542"/>
    <lineage>
        <taxon>Eukaryota</taxon>
        <taxon>Metazoa</taxon>
        <taxon>Spiralia</taxon>
        <taxon>Lophotrochozoa</taxon>
        <taxon>Mollusca</taxon>
        <taxon>Gastropoda</taxon>
        <taxon>Heterobranchia</taxon>
        <taxon>Euthyneura</taxon>
        <taxon>Panpulmonata</taxon>
        <taxon>Sacoglossa</taxon>
        <taxon>Placobranchoidea</taxon>
        <taxon>Plakobranchidae</taxon>
        <taxon>Plakobranchus</taxon>
    </lineage>
</organism>
<dbReference type="AlphaFoldDB" id="A0AAV4CWG7"/>
<comment type="caution">
    <text evidence="2">The sequence shown here is derived from an EMBL/GenBank/DDBJ whole genome shotgun (WGS) entry which is preliminary data.</text>
</comment>
<evidence type="ECO:0000259" key="1">
    <source>
        <dbReference type="PROSITE" id="PS50994"/>
    </source>
</evidence>
<dbReference type="EMBL" id="BLXT01007044">
    <property type="protein sequence ID" value="GFO36259.1"/>
    <property type="molecule type" value="Genomic_DNA"/>
</dbReference>
<dbReference type="InterPro" id="IPR012337">
    <property type="entry name" value="RNaseH-like_sf"/>
</dbReference>
<dbReference type="Gene3D" id="3.30.420.10">
    <property type="entry name" value="Ribonuclease H-like superfamily/Ribonuclease H"/>
    <property type="match status" value="1"/>
</dbReference>
<dbReference type="SUPFAM" id="SSF53098">
    <property type="entry name" value="Ribonuclease H-like"/>
    <property type="match status" value="1"/>
</dbReference>
<dbReference type="GO" id="GO:0003676">
    <property type="term" value="F:nucleic acid binding"/>
    <property type="evidence" value="ECO:0007669"/>
    <property type="project" value="InterPro"/>
</dbReference>
<dbReference type="PANTHER" id="PTHR37984:SF15">
    <property type="entry name" value="INTEGRASE CATALYTIC DOMAIN-CONTAINING PROTEIN"/>
    <property type="match status" value="1"/>
</dbReference>
<evidence type="ECO:0000313" key="2">
    <source>
        <dbReference type="EMBL" id="GFO36259.1"/>
    </source>
</evidence>
<dbReference type="InterPro" id="IPR050951">
    <property type="entry name" value="Retrovirus_Pol_polyprotein"/>
</dbReference>
<dbReference type="PANTHER" id="PTHR37984">
    <property type="entry name" value="PROTEIN CBG26694"/>
    <property type="match status" value="1"/>
</dbReference>
<dbReference type="InterPro" id="IPR036397">
    <property type="entry name" value="RNaseH_sf"/>
</dbReference>